<sequence length="423" mass="45485">MMRFVSHLGCPTCGATYPADRLMNLCERDGRPVQLVLDIDRLKAERGRDGGWDPSRPDLWRFGGLLPLDVADPDDCRYVVSLGEGHTPCLPYPHPWADRLKCRLEVKDEGKPYPGFGHNPTLSFKDRGMAMTVSMAKALGLSRLAVPTQGNAGDALAEYALAGGLEAAIVMSPDTDLPILGKVAAYAKLHPELITLELVAGTIVESAQRVRDHYVPAGYFSVATFQEPGWRTEGKKTLGLEMAEPAGDRLADRVWKLPDVIVYPTGGGTGVVGMAKAFDELQALGLVGDERPRMICVQSAATTPIVRAFDEGADDITPLPPGATIATGLNVARNVGHINVLRIIRESGGAAIAVTDEAIRAVIRDEWRARRFAWSPEGAATLAALPEMADRGLVREGDRVVLVNTAAAEKSLPNIRMLLDGGL</sequence>
<dbReference type="Gene3D" id="3.40.50.1100">
    <property type="match status" value="2"/>
</dbReference>
<dbReference type="GO" id="GO:0006567">
    <property type="term" value="P:L-threonine catabolic process"/>
    <property type="evidence" value="ECO:0007669"/>
    <property type="project" value="TreeGrafter"/>
</dbReference>
<keyword evidence="3 5" id="KW-0456">Lyase</keyword>
<organism evidence="5">
    <name type="scientific">Singulisphaera sp. Ch08</name>
    <dbReference type="NCBI Taxonomy" id="3120278"/>
    <lineage>
        <taxon>Bacteria</taxon>
        <taxon>Pseudomonadati</taxon>
        <taxon>Planctomycetota</taxon>
        <taxon>Planctomycetia</taxon>
        <taxon>Isosphaerales</taxon>
        <taxon>Isosphaeraceae</taxon>
        <taxon>Singulisphaera</taxon>
    </lineage>
</organism>
<dbReference type="GO" id="GO:0009097">
    <property type="term" value="P:isoleucine biosynthetic process"/>
    <property type="evidence" value="ECO:0007669"/>
    <property type="project" value="TreeGrafter"/>
</dbReference>
<dbReference type="PANTHER" id="PTHR48078">
    <property type="entry name" value="THREONINE DEHYDRATASE, MITOCHONDRIAL-RELATED"/>
    <property type="match status" value="1"/>
</dbReference>
<dbReference type="InterPro" id="IPR036052">
    <property type="entry name" value="TrpB-like_PALP_sf"/>
</dbReference>
<dbReference type="EMBL" id="CP155447">
    <property type="protein sequence ID" value="XBH03825.1"/>
    <property type="molecule type" value="Genomic_DNA"/>
</dbReference>
<dbReference type="PANTHER" id="PTHR48078:SF6">
    <property type="entry name" value="L-THREONINE DEHYDRATASE CATABOLIC TDCB"/>
    <property type="match status" value="1"/>
</dbReference>
<dbReference type="NCBIfam" id="NF006050">
    <property type="entry name" value="PRK08197.1"/>
    <property type="match status" value="1"/>
</dbReference>
<gene>
    <name evidence="5" type="ORF">V5E97_36845</name>
</gene>
<dbReference type="GO" id="GO:0006565">
    <property type="term" value="P:L-serine catabolic process"/>
    <property type="evidence" value="ECO:0007669"/>
    <property type="project" value="TreeGrafter"/>
</dbReference>
<comment type="cofactor">
    <cofactor evidence="1">
        <name>pyridoxal 5'-phosphate</name>
        <dbReference type="ChEBI" id="CHEBI:597326"/>
    </cofactor>
</comment>
<evidence type="ECO:0000259" key="4">
    <source>
        <dbReference type="Pfam" id="PF00291"/>
    </source>
</evidence>
<proteinExistence type="predicted"/>
<dbReference type="InterPro" id="IPR001926">
    <property type="entry name" value="TrpB-like_PALP"/>
</dbReference>
<name>A0AAU7CFA0_9BACT</name>
<dbReference type="GO" id="GO:0003941">
    <property type="term" value="F:L-serine ammonia-lyase activity"/>
    <property type="evidence" value="ECO:0007669"/>
    <property type="project" value="TreeGrafter"/>
</dbReference>
<dbReference type="Pfam" id="PF00291">
    <property type="entry name" value="PALP"/>
    <property type="match status" value="1"/>
</dbReference>
<dbReference type="EC" id="4.2.3.1" evidence="5"/>
<protein>
    <submittedName>
        <fullName evidence="5">Threonine synthase</fullName>
        <ecNumber evidence="5">4.2.3.1</ecNumber>
    </submittedName>
</protein>
<evidence type="ECO:0000256" key="1">
    <source>
        <dbReference type="ARBA" id="ARBA00001933"/>
    </source>
</evidence>
<dbReference type="GO" id="GO:0004794">
    <property type="term" value="F:threonine deaminase activity"/>
    <property type="evidence" value="ECO:0007669"/>
    <property type="project" value="TreeGrafter"/>
</dbReference>
<evidence type="ECO:0000313" key="5">
    <source>
        <dbReference type="EMBL" id="XBH03825.1"/>
    </source>
</evidence>
<accession>A0AAU7CFA0</accession>
<feature type="domain" description="Tryptophan synthase beta chain-like PALP" evidence="4">
    <location>
        <begin position="80"/>
        <end position="405"/>
    </location>
</feature>
<dbReference type="SUPFAM" id="SSF53686">
    <property type="entry name" value="Tryptophan synthase beta subunit-like PLP-dependent enzymes"/>
    <property type="match status" value="1"/>
</dbReference>
<dbReference type="InterPro" id="IPR050147">
    <property type="entry name" value="Ser/Thr_Dehydratase"/>
</dbReference>
<reference evidence="5" key="1">
    <citation type="submission" date="2024-05" db="EMBL/GenBank/DDBJ databases">
        <title>Planctomycetes of the genus Singulisphaera possess chitinolytic capabilities.</title>
        <authorList>
            <person name="Ivanova A."/>
        </authorList>
    </citation>
    <scope>NUCLEOTIDE SEQUENCE</scope>
    <source>
        <strain evidence="5">Ch08T</strain>
    </source>
</reference>
<dbReference type="RefSeq" id="WP_406696567.1">
    <property type="nucleotide sequence ID" value="NZ_CP155447.1"/>
</dbReference>
<dbReference type="GO" id="GO:0004795">
    <property type="term" value="F:threonine synthase activity"/>
    <property type="evidence" value="ECO:0007669"/>
    <property type="project" value="UniProtKB-EC"/>
</dbReference>
<keyword evidence="2" id="KW-0663">Pyridoxal phosphate</keyword>
<evidence type="ECO:0000256" key="2">
    <source>
        <dbReference type="ARBA" id="ARBA00022898"/>
    </source>
</evidence>
<evidence type="ECO:0000256" key="3">
    <source>
        <dbReference type="ARBA" id="ARBA00023239"/>
    </source>
</evidence>
<dbReference type="AlphaFoldDB" id="A0AAU7CFA0"/>